<evidence type="ECO:0000256" key="5">
    <source>
        <dbReference type="ARBA" id="ARBA00022989"/>
    </source>
</evidence>
<dbReference type="Pfam" id="PF01554">
    <property type="entry name" value="MatE"/>
    <property type="match status" value="2"/>
</dbReference>
<dbReference type="GO" id="GO:0005886">
    <property type="term" value="C:plasma membrane"/>
    <property type="evidence" value="ECO:0007669"/>
    <property type="project" value="UniProtKB-SubCell"/>
</dbReference>
<dbReference type="GO" id="GO:0042910">
    <property type="term" value="F:xenobiotic transmembrane transporter activity"/>
    <property type="evidence" value="ECO:0007669"/>
    <property type="project" value="InterPro"/>
</dbReference>
<dbReference type="InterPro" id="IPR002528">
    <property type="entry name" value="MATE_fam"/>
</dbReference>
<reference evidence="8" key="2">
    <citation type="journal article" date="2021" name="PeerJ">
        <title>Extensive microbial diversity within the chicken gut microbiome revealed by metagenomics and culture.</title>
        <authorList>
            <person name="Gilroy R."/>
            <person name="Ravi A."/>
            <person name="Getino M."/>
            <person name="Pursley I."/>
            <person name="Horton D.L."/>
            <person name="Alikhan N.F."/>
            <person name="Baker D."/>
            <person name="Gharbi K."/>
            <person name="Hall N."/>
            <person name="Watson M."/>
            <person name="Adriaenssens E.M."/>
            <person name="Foster-Nyarko E."/>
            <person name="Jarju S."/>
            <person name="Secka A."/>
            <person name="Antonio M."/>
            <person name="Oren A."/>
            <person name="Chaudhuri R.R."/>
            <person name="La Ragione R."/>
            <person name="Hildebrand F."/>
            <person name="Pallen M.J."/>
        </authorList>
    </citation>
    <scope>NUCLEOTIDE SEQUENCE</scope>
    <source>
        <strain evidence="8">13766</strain>
    </source>
</reference>
<keyword evidence="2" id="KW-0813">Transport</keyword>
<keyword evidence="5 7" id="KW-1133">Transmembrane helix</keyword>
<feature type="transmembrane region" description="Helical" evidence="7">
    <location>
        <begin position="373"/>
        <end position="395"/>
    </location>
</feature>
<keyword evidence="3" id="KW-1003">Cell membrane</keyword>
<feature type="transmembrane region" description="Helical" evidence="7">
    <location>
        <begin position="166"/>
        <end position="187"/>
    </location>
</feature>
<evidence type="ECO:0000256" key="7">
    <source>
        <dbReference type="SAM" id="Phobius"/>
    </source>
</evidence>
<organism evidence="8 9">
    <name type="scientific">Candidatus Alectryocaccomicrobium excrementavium</name>
    <dbReference type="NCBI Taxonomy" id="2840668"/>
    <lineage>
        <taxon>Bacteria</taxon>
        <taxon>Bacillati</taxon>
        <taxon>Bacillota</taxon>
        <taxon>Clostridia</taxon>
        <taxon>Candidatus Alectryocaccomicrobium</taxon>
    </lineage>
</organism>
<name>A0A9D1G392_9FIRM</name>
<dbReference type="PANTHER" id="PTHR43549:SF3">
    <property type="entry name" value="MULTIDRUG RESISTANCE PROTEIN YPNP-RELATED"/>
    <property type="match status" value="1"/>
</dbReference>
<feature type="transmembrane region" description="Helical" evidence="7">
    <location>
        <begin position="99"/>
        <end position="117"/>
    </location>
</feature>
<evidence type="ECO:0000313" key="9">
    <source>
        <dbReference type="Proteomes" id="UP000824140"/>
    </source>
</evidence>
<evidence type="ECO:0000256" key="1">
    <source>
        <dbReference type="ARBA" id="ARBA00004651"/>
    </source>
</evidence>
<dbReference type="EMBL" id="DVJN01000222">
    <property type="protein sequence ID" value="HIS93665.1"/>
    <property type="molecule type" value="Genomic_DNA"/>
</dbReference>
<evidence type="ECO:0000313" key="8">
    <source>
        <dbReference type="EMBL" id="HIS93665.1"/>
    </source>
</evidence>
<dbReference type="InterPro" id="IPR052031">
    <property type="entry name" value="Membrane_Transporter-Flippase"/>
</dbReference>
<feature type="transmembrane region" description="Helical" evidence="7">
    <location>
        <begin position="137"/>
        <end position="154"/>
    </location>
</feature>
<feature type="transmembrane region" description="Helical" evidence="7">
    <location>
        <begin position="332"/>
        <end position="353"/>
    </location>
</feature>
<keyword evidence="6 7" id="KW-0472">Membrane</keyword>
<feature type="transmembrane region" description="Helical" evidence="7">
    <location>
        <begin position="58"/>
        <end position="79"/>
    </location>
</feature>
<feature type="transmembrane region" description="Helical" evidence="7">
    <location>
        <begin position="435"/>
        <end position="456"/>
    </location>
</feature>
<dbReference type="GO" id="GO:0015297">
    <property type="term" value="F:antiporter activity"/>
    <property type="evidence" value="ECO:0007669"/>
    <property type="project" value="InterPro"/>
</dbReference>
<dbReference type="CDD" id="cd13144">
    <property type="entry name" value="MATE_like_4"/>
    <property type="match status" value="1"/>
</dbReference>
<evidence type="ECO:0000256" key="4">
    <source>
        <dbReference type="ARBA" id="ARBA00022692"/>
    </source>
</evidence>
<dbReference type="PIRSF" id="PIRSF006603">
    <property type="entry name" value="DinF"/>
    <property type="match status" value="1"/>
</dbReference>
<comment type="caution">
    <text evidence="8">The sequence shown here is derived from an EMBL/GenBank/DDBJ whole genome shotgun (WGS) entry which is preliminary data.</text>
</comment>
<feature type="transmembrane region" description="Helical" evidence="7">
    <location>
        <begin position="17"/>
        <end position="38"/>
    </location>
</feature>
<dbReference type="AlphaFoldDB" id="A0A9D1G392"/>
<evidence type="ECO:0000256" key="6">
    <source>
        <dbReference type="ARBA" id="ARBA00023136"/>
    </source>
</evidence>
<dbReference type="Proteomes" id="UP000824140">
    <property type="component" value="Unassembled WGS sequence"/>
</dbReference>
<keyword evidence="4 7" id="KW-0812">Transmembrane</keyword>
<comment type="subcellular location">
    <subcellularLocation>
        <location evidence="1">Cell membrane</location>
        <topology evidence="1">Multi-pass membrane protein</topology>
    </subcellularLocation>
</comment>
<evidence type="ECO:0000256" key="3">
    <source>
        <dbReference type="ARBA" id="ARBA00022475"/>
    </source>
</evidence>
<reference evidence="8" key="1">
    <citation type="submission" date="2020-10" db="EMBL/GenBank/DDBJ databases">
        <authorList>
            <person name="Gilroy R."/>
        </authorList>
    </citation>
    <scope>NUCLEOTIDE SEQUENCE</scope>
    <source>
        <strain evidence="8">13766</strain>
    </source>
</reference>
<feature type="transmembrane region" description="Helical" evidence="7">
    <location>
        <begin position="402"/>
        <end position="423"/>
    </location>
</feature>
<protein>
    <submittedName>
        <fullName evidence="8">MATE family efflux transporter</fullName>
    </submittedName>
</protein>
<dbReference type="PANTHER" id="PTHR43549">
    <property type="entry name" value="MULTIDRUG RESISTANCE PROTEIN YPNP-RELATED"/>
    <property type="match status" value="1"/>
</dbReference>
<feature type="transmembrane region" description="Helical" evidence="7">
    <location>
        <begin position="207"/>
        <end position="227"/>
    </location>
</feature>
<proteinExistence type="predicted"/>
<accession>A0A9D1G392</accession>
<feature type="transmembrane region" description="Helical" evidence="7">
    <location>
        <begin position="300"/>
        <end position="320"/>
    </location>
</feature>
<sequence>MENTAENKMGVMPIGKLVLNMSVPMMISMLVQALYNVVDSIFVSMVNEEALSAVSFSFPAQNLMIGLATGTAVGVNALLSRALGAGDRERANRVAEHGVFLSFIGFLVFLLFGLFGSRAFMLSQTQNQMIVEYGVDYLTVVCCFSFGMYGQMIFERLMQATGRTFYTMITQGTGAIINIILDPIFILPQGYDLGLFRMPVGFNMGTQGAAIATVIGQIVAFILAAIINEKKNADIRLKLREFRPNLHLIGRIYAIGFPSVIMMAIGSVMTWLMNIILITYTTGKETAATVFGVYFKLNSFVFMPVFGLNNGVIPILAYNYGAQKRSRMTQAIRVSLCYASAFMLIGTILFLAVPDVLLGFFNATETMLSIGEPALRIIASTFIVAGVCIVLGSVFQALGFSIYSMIVSLARQLLVLVPVAWVLAAIGQRIGNDTLVWISFPVAEVMSAVVTAVLFIRLNKKVISQIPDRA</sequence>
<dbReference type="InterPro" id="IPR048279">
    <property type="entry name" value="MdtK-like"/>
</dbReference>
<gene>
    <name evidence="8" type="ORF">IAA84_11685</name>
</gene>
<feature type="transmembrane region" description="Helical" evidence="7">
    <location>
        <begin position="248"/>
        <end position="280"/>
    </location>
</feature>
<dbReference type="NCBIfam" id="TIGR00797">
    <property type="entry name" value="matE"/>
    <property type="match status" value="1"/>
</dbReference>
<evidence type="ECO:0000256" key="2">
    <source>
        <dbReference type="ARBA" id="ARBA00022448"/>
    </source>
</evidence>